<dbReference type="InterPro" id="IPR050950">
    <property type="entry name" value="HTH-type_LysR_regulators"/>
</dbReference>
<dbReference type="InterPro" id="IPR000847">
    <property type="entry name" value="LysR_HTH_N"/>
</dbReference>
<dbReference type="Pfam" id="PF00126">
    <property type="entry name" value="HTH_1"/>
    <property type="match status" value="1"/>
</dbReference>
<protein>
    <submittedName>
        <fullName evidence="6">LysR substrate binding domain protein</fullName>
    </submittedName>
</protein>
<dbReference type="SUPFAM" id="SSF46785">
    <property type="entry name" value="Winged helix' DNA-binding domain"/>
    <property type="match status" value="1"/>
</dbReference>
<evidence type="ECO:0000313" key="7">
    <source>
        <dbReference type="EMBL" id="EGL39431.1"/>
    </source>
</evidence>
<dbReference type="InterPro" id="IPR036390">
    <property type="entry name" value="WH_DNA-bd_sf"/>
</dbReference>
<reference evidence="8" key="1">
    <citation type="submission" date="2009-12" db="EMBL/GenBank/DDBJ databases">
        <title>Sequence of Clostridiales genomosp. BVAB3 str. UPII9-5.</title>
        <authorList>
            <person name="Madupu R."/>
            <person name="Durkin A.S."/>
            <person name="Torralba M."/>
            <person name="Methe B."/>
            <person name="Sutton G.G."/>
            <person name="Strausberg R.L."/>
            <person name="Nelson K.E."/>
        </authorList>
    </citation>
    <scope>NUCLEOTIDE SEQUENCE [LARGE SCALE GENOMIC DNA]</scope>
    <source>
        <strain evidence="8">28L</strain>
    </source>
</reference>
<keyword evidence="4" id="KW-0804">Transcription</keyword>
<evidence type="ECO:0000313" key="8">
    <source>
        <dbReference type="Proteomes" id="UP000003242"/>
    </source>
</evidence>
<dbReference type="OrthoDB" id="1624015at2"/>
<accession>D3LSZ7</accession>
<evidence type="ECO:0000256" key="4">
    <source>
        <dbReference type="ARBA" id="ARBA00023163"/>
    </source>
</evidence>
<dbReference type="PANTHER" id="PTHR30419">
    <property type="entry name" value="HTH-TYPE TRANSCRIPTIONAL REGULATOR YBHD"/>
    <property type="match status" value="1"/>
</dbReference>
<dbReference type="FunFam" id="1.10.10.10:FF:000001">
    <property type="entry name" value="LysR family transcriptional regulator"/>
    <property type="match status" value="1"/>
</dbReference>
<dbReference type="EMBL" id="AFIJ01000038">
    <property type="protein sequence ID" value="EGL39431.1"/>
    <property type="molecule type" value="Genomic_DNA"/>
</dbReference>
<organism evidence="6 8">
    <name type="scientific">Megasphaera lornae</name>
    <dbReference type="NCBI Taxonomy" id="1000568"/>
    <lineage>
        <taxon>Bacteria</taxon>
        <taxon>Bacillati</taxon>
        <taxon>Bacillota</taxon>
        <taxon>Negativicutes</taxon>
        <taxon>Veillonellales</taxon>
        <taxon>Veillonellaceae</taxon>
        <taxon>Megasphaera</taxon>
    </lineage>
</organism>
<reference evidence="7 9" key="3">
    <citation type="submission" date="2011-04" db="EMBL/GenBank/DDBJ databases">
        <authorList>
            <person name="Harkins D.M."/>
            <person name="Madupu R."/>
            <person name="Durkin A.S."/>
            <person name="Torralba M."/>
            <person name="Methe B."/>
            <person name="Sutton G.G."/>
            <person name="Nelson K.E."/>
        </authorList>
    </citation>
    <scope>NUCLEOTIDE SEQUENCE [LARGE SCALE GENOMIC DNA]</scope>
    <source>
        <strain evidence="7 9">UPII 199-6</strain>
    </source>
</reference>
<evidence type="ECO:0000256" key="1">
    <source>
        <dbReference type="ARBA" id="ARBA00009437"/>
    </source>
</evidence>
<dbReference type="Gene3D" id="1.10.10.10">
    <property type="entry name" value="Winged helix-like DNA-binding domain superfamily/Winged helix DNA-binding domain"/>
    <property type="match status" value="1"/>
</dbReference>
<dbReference type="SUPFAM" id="SSF53850">
    <property type="entry name" value="Periplasmic binding protein-like II"/>
    <property type="match status" value="1"/>
</dbReference>
<dbReference type="InterPro" id="IPR036388">
    <property type="entry name" value="WH-like_DNA-bd_sf"/>
</dbReference>
<sequence>MDLLQLTYFVEVAHKKSFTKASKALHISQPSISKGIKALEAHWHVQLFDRKGKAIELTERGAYLLPKIEEIIKDFSKLNEEIESPHLLNTGRLAVGIPPMVGSSFISPFITYFMSLYPHIELELAEVGSKDVISAIDDGLIQAGIVALPIQTDMPYNFFIFNREMLNVVIWPDHPLAHKKELTLMEIKDEPLIYYPHTFTLHAYIRSFYQEIMAHPKIVCHSSHWDFISEMVHSHLGIALLPQSICKRIKPETARCIPLVKPVIPWTLAMIWKSKGFLSHPARTWVQSFKEYYGENNRPTL</sequence>
<name>D3LSZ7_9FIRM</name>
<dbReference type="STRING" id="699218.HMPREF0889_1520"/>
<dbReference type="InterPro" id="IPR005119">
    <property type="entry name" value="LysR_subst-bd"/>
</dbReference>
<dbReference type="GO" id="GO:0003700">
    <property type="term" value="F:DNA-binding transcription factor activity"/>
    <property type="evidence" value="ECO:0007669"/>
    <property type="project" value="InterPro"/>
</dbReference>
<gene>
    <name evidence="6" type="primary">lysR</name>
    <name evidence="6" type="ORF">HMPREF0889_1520</name>
    <name evidence="7" type="ORF">HMPREF1039_0953</name>
</gene>
<dbReference type="GO" id="GO:0003677">
    <property type="term" value="F:DNA binding"/>
    <property type="evidence" value="ECO:0007669"/>
    <property type="project" value="UniProtKB-KW"/>
</dbReference>
<keyword evidence="3" id="KW-0238">DNA-binding</keyword>
<comment type="similarity">
    <text evidence="1">Belongs to the LysR transcriptional regulatory family.</text>
</comment>
<dbReference type="Proteomes" id="UP000004018">
    <property type="component" value="Unassembled WGS sequence"/>
</dbReference>
<dbReference type="eggNOG" id="COG0583">
    <property type="taxonomic scope" value="Bacteria"/>
</dbReference>
<dbReference type="RefSeq" id="WP_007391597.1">
    <property type="nucleotide sequence ID" value="NZ_ADGP01000005.1"/>
</dbReference>
<feature type="domain" description="HTH lysR-type" evidence="5">
    <location>
        <begin position="1"/>
        <end position="58"/>
    </location>
</feature>
<proteinExistence type="inferred from homology"/>
<dbReference type="PRINTS" id="PR00039">
    <property type="entry name" value="HTHLYSR"/>
</dbReference>
<dbReference type="Pfam" id="PF03466">
    <property type="entry name" value="LysR_substrate"/>
    <property type="match status" value="1"/>
</dbReference>
<evidence type="ECO:0000313" key="6">
    <source>
        <dbReference type="EMBL" id="EFD94781.1"/>
    </source>
</evidence>
<dbReference type="AlphaFoldDB" id="D3LSZ7"/>
<evidence type="ECO:0000256" key="3">
    <source>
        <dbReference type="ARBA" id="ARBA00023125"/>
    </source>
</evidence>
<keyword evidence="2" id="KW-0805">Transcription regulation</keyword>
<keyword evidence="9" id="KW-1185">Reference proteome</keyword>
<dbReference type="GO" id="GO:0005829">
    <property type="term" value="C:cytosol"/>
    <property type="evidence" value="ECO:0007669"/>
    <property type="project" value="TreeGrafter"/>
</dbReference>
<dbReference type="PANTHER" id="PTHR30419:SF8">
    <property type="entry name" value="NITROGEN ASSIMILATION TRANSCRIPTIONAL ACTIVATOR-RELATED"/>
    <property type="match status" value="1"/>
</dbReference>
<evidence type="ECO:0000256" key="2">
    <source>
        <dbReference type="ARBA" id="ARBA00023015"/>
    </source>
</evidence>
<comment type="caution">
    <text evidence="6">The sequence shown here is derived from an EMBL/GenBank/DDBJ whole genome shotgun (WGS) entry which is preliminary data.</text>
</comment>
<dbReference type="EMBL" id="ADGP01000005">
    <property type="protein sequence ID" value="EFD94781.1"/>
    <property type="molecule type" value="Genomic_DNA"/>
</dbReference>
<dbReference type="Proteomes" id="UP000003242">
    <property type="component" value="Unassembled WGS sequence"/>
</dbReference>
<reference evidence="6" key="2">
    <citation type="submission" date="2009-12" db="EMBL/GenBank/DDBJ databases">
        <authorList>
            <person name="Madupu R."/>
            <person name="Durkin A.S."/>
            <person name="Torralba M."/>
            <person name="Methe B."/>
            <person name="Sutton G.G."/>
            <person name="Strausberg R.L."/>
            <person name="Nelson K.E."/>
        </authorList>
    </citation>
    <scope>NUCLEOTIDE SEQUENCE</scope>
    <source>
        <strain evidence="6">28L</strain>
    </source>
</reference>
<evidence type="ECO:0000313" key="9">
    <source>
        <dbReference type="Proteomes" id="UP000004018"/>
    </source>
</evidence>
<dbReference type="Gene3D" id="3.40.190.290">
    <property type="match status" value="1"/>
</dbReference>
<evidence type="ECO:0000259" key="5">
    <source>
        <dbReference type="PROSITE" id="PS50931"/>
    </source>
</evidence>
<dbReference type="PROSITE" id="PS50931">
    <property type="entry name" value="HTH_LYSR"/>
    <property type="match status" value="1"/>
</dbReference>